<evidence type="ECO:0000313" key="2">
    <source>
        <dbReference type="Proteomes" id="UP000827069"/>
    </source>
</evidence>
<dbReference type="EMBL" id="CP079898">
    <property type="protein sequence ID" value="QXZ22396.1"/>
    <property type="molecule type" value="Genomic_DNA"/>
</dbReference>
<dbReference type="Gene3D" id="1.10.238.160">
    <property type="match status" value="1"/>
</dbReference>
<accession>A0ABD7F9X4</accession>
<protein>
    <submittedName>
        <fullName evidence="1">AlpA family phage regulatory protein</fullName>
    </submittedName>
</protein>
<dbReference type="Proteomes" id="UP000827069">
    <property type="component" value="Chromosome"/>
</dbReference>
<dbReference type="Pfam" id="PF05930">
    <property type="entry name" value="Phage_AlpA"/>
    <property type="match status" value="1"/>
</dbReference>
<sequence length="87" mass="10286">MQQYYRMYDLATTAARSSRIYTTKDGKTRIIKGRPEHKGLLPMGESTIWEKVRSGEFPKPIRLSERVTVWRQEDIQNWIESKAKARN</sequence>
<dbReference type="AlphaFoldDB" id="A0ABD7F9X4"/>
<proteinExistence type="predicted"/>
<dbReference type="RefSeq" id="WP_005001025.1">
    <property type="nucleotide sequence ID" value="NZ_CP079898.1"/>
</dbReference>
<evidence type="ECO:0000313" key="1">
    <source>
        <dbReference type="EMBL" id="QXZ22396.1"/>
    </source>
</evidence>
<name>A0ABD7F9X4_9GAMM</name>
<dbReference type="InterPro" id="IPR010260">
    <property type="entry name" value="AlpA"/>
</dbReference>
<gene>
    <name evidence="1" type="ORF">I6L31_11705</name>
</gene>
<keyword evidence="2" id="KW-1185">Reference proteome</keyword>
<reference evidence="1 2" key="1">
    <citation type="submission" date="2021-07" db="EMBL/GenBank/DDBJ databases">
        <title>FDA dAtabase for Regulatory Grade micrObial Sequences (FDA-ARGOS): Supporting development and validation of Infectious Disease Dx tests.</title>
        <authorList>
            <person name="Sproer C."/>
            <person name="Gronow S."/>
            <person name="Severitt S."/>
            <person name="Schroder I."/>
            <person name="Tallon L."/>
            <person name="Sadzewicz L."/>
            <person name="Zhao X."/>
            <person name="Boylan J."/>
            <person name="Ott S."/>
            <person name="Bowen H."/>
            <person name="Vavikolanu K."/>
            <person name="Mehta A."/>
            <person name="Aluvathingal J."/>
            <person name="Nadendla S."/>
            <person name="Lowell S."/>
            <person name="Myers T."/>
            <person name="Yan Y."/>
        </authorList>
    </citation>
    <scope>NUCLEOTIDE SEQUENCE [LARGE SCALE GENOMIC DNA]</scope>
    <source>
        <strain evidence="1 2">FDAARGOS_1401</strain>
    </source>
</reference>
<organism evidence="1 2">
    <name type="scientific">Acinetobacter septicus</name>
    <dbReference type="NCBI Taxonomy" id="465797"/>
    <lineage>
        <taxon>Bacteria</taxon>
        <taxon>Pseudomonadati</taxon>
        <taxon>Pseudomonadota</taxon>
        <taxon>Gammaproteobacteria</taxon>
        <taxon>Moraxellales</taxon>
        <taxon>Moraxellaceae</taxon>
        <taxon>Acinetobacter</taxon>
    </lineage>
</organism>